<comment type="caution">
    <text evidence="2">The sequence shown here is derived from an EMBL/GenBank/DDBJ whole genome shotgun (WGS) entry which is preliminary data.</text>
</comment>
<evidence type="ECO:0000313" key="3">
    <source>
        <dbReference type="Proteomes" id="UP000324222"/>
    </source>
</evidence>
<evidence type="ECO:0000313" key="2">
    <source>
        <dbReference type="EMBL" id="MPC74501.1"/>
    </source>
</evidence>
<dbReference type="Proteomes" id="UP000324222">
    <property type="component" value="Unassembled WGS sequence"/>
</dbReference>
<sequence length="67" mass="7092">MVVVVVVVVVGVFSSPLCSFPHLLSNTVGGGQDVGLVNERTSAELFVPIVESGLWVERGGLKIRGER</sequence>
<feature type="chain" id="PRO_5022984186" description="Secreted protein" evidence="1">
    <location>
        <begin position="20"/>
        <end position="67"/>
    </location>
</feature>
<evidence type="ECO:0000256" key="1">
    <source>
        <dbReference type="SAM" id="SignalP"/>
    </source>
</evidence>
<organism evidence="2 3">
    <name type="scientific">Portunus trituberculatus</name>
    <name type="common">Swimming crab</name>
    <name type="synonym">Neptunus trituberculatus</name>
    <dbReference type="NCBI Taxonomy" id="210409"/>
    <lineage>
        <taxon>Eukaryota</taxon>
        <taxon>Metazoa</taxon>
        <taxon>Ecdysozoa</taxon>
        <taxon>Arthropoda</taxon>
        <taxon>Crustacea</taxon>
        <taxon>Multicrustacea</taxon>
        <taxon>Malacostraca</taxon>
        <taxon>Eumalacostraca</taxon>
        <taxon>Eucarida</taxon>
        <taxon>Decapoda</taxon>
        <taxon>Pleocyemata</taxon>
        <taxon>Brachyura</taxon>
        <taxon>Eubrachyura</taxon>
        <taxon>Portunoidea</taxon>
        <taxon>Portunidae</taxon>
        <taxon>Portuninae</taxon>
        <taxon>Portunus</taxon>
    </lineage>
</organism>
<reference evidence="2 3" key="1">
    <citation type="submission" date="2019-05" db="EMBL/GenBank/DDBJ databases">
        <title>Another draft genome of Portunus trituberculatus and its Hox gene families provides insights of decapod evolution.</title>
        <authorList>
            <person name="Jeong J.-H."/>
            <person name="Song I."/>
            <person name="Kim S."/>
            <person name="Choi T."/>
            <person name="Kim D."/>
            <person name="Ryu S."/>
            <person name="Kim W."/>
        </authorList>
    </citation>
    <scope>NUCLEOTIDE SEQUENCE [LARGE SCALE GENOMIC DNA]</scope>
    <source>
        <tissue evidence="2">Muscle</tissue>
    </source>
</reference>
<accession>A0A5B7HNI7</accession>
<evidence type="ECO:0008006" key="4">
    <source>
        <dbReference type="Google" id="ProtNLM"/>
    </source>
</evidence>
<dbReference type="EMBL" id="VSRR010039046">
    <property type="protein sequence ID" value="MPC74501.1"/>
    <property type="molecule type" value="Genomic_DNA"/>
</dbReference>
<keyword evidence="1" id="KW-0732">Signal</keyword>
<dbReference type="AlphaFoldDB" id="A0A5B7HNI7"/>
<proteinExistence type="predicted"/>
<keyword evidence="3" id="KW-1185">Reference proteome</keyword>
<feature type="signal peptide" evidence="1">
    <location>
        <begin position="1"/>
        <end position="19"/>
    </location>
</feature>
<gene>
    <name evidence="2" type="ORF">E2C01_068861</name>
</gene>
<protein>
    <recommendedName>
        <fullName evidence="4">Secreted protein</fullName>
    </recommendedName>
</protein>
<name>A0A5B7HNI7_PORTR</name>